<feature type="transmembrane region" description="Helical" evidence="2">
    <location>
        <begin position="492"/>
        <end position="509"/>
    </location>
</feature>
<feature type="transmembrane region" description="Helical" evidence="2">
    <location>
        <begin position="282"/>
        <end position="302"/>
    </location>
</feature>
<accession>A0A9X2FH67</accession>
<name>A0A9X2FH67_9BACT</name>
<feature type="transmembrane region" description="Helical" evidence="2">
    <location>
        <begin position="145"/>
        <end position="166"/>
    </location>
</feature>
<keyword evidence="2" id="KW-0472">Membrane</keyword>
<feature type="transmembrane region" description="Helical" evidence="2">
    <location>
        <begin position="400"/>
        <end position="422"/>
    </location>
</feature>
<feature type="transmembrane region" description="Helical" evidence="2">
    <location>
        <begin position="94"/>
        <end position="112"/>
    </location>
</feature>
<protein>
    <recommendedName>
        <fullName evidence="5">ABC-2 family transporter protein</fullName>
    </recommendedName>
</protein>
<evidence type="ECO:0000256" key="1">
    <source>
        <dbReference type="SAM" id="MobiDB-lite"/>
    </source>
</evidence>
<reference evidence="3" key="1">
    <citation type="submission" date="2022-06" db="EMBL/GenBank/DDBJ databases">
        <title>Aeoliella straminimaris, a novel planctomycete from sediments.</title>
        <authorList>
            <person name="Vitorino I.R."/>
            <person name="Lage O.M."/>
        </authorList>
    </citation>
    <scope>NUCLEOTIDE SEQUENCE</scope>
    <source>
        <strain evidence="3">ICT_H6.2</strain>
    </source>
</reference>
<evidence type="ECO:0000313" key="3">
    <source>
        <dbReference type="EMBL" id="MCO6044536.1"/>
    </source>
</evidence>
<keyword evidence="4" id="KW-1185">Reference proteome</keyword>
<feature type="region of interest" description="Disordered" evidence="1">
    <location>
        <begin position="534"/>
        <end position="562"/>
    </location>
</feature>
<evidence type="ECO:0000313" key="4">
    <source>
        <dbReference type="Proteomes" id="UP001155241"/>
    </source>
</evidence>
<dbReference type="RefSeq" id="WP_252852645.1">
    <property type="nucleotide sequence ID" value="NZ_JAMXLR010000036.1"/>
</dbReference>
<feature type="transmembrane region" description="Helical" evidence="2">
    <location>
        <begin position="56"/>
        <end position="82"/>
    </location>
</feature>
<feature type="transmembrane region" description="Helical" evidence="2">
    <location>
        <begin position="206"/>
        <end position="231"/>
    </location>
</feature>
<gene>
    <name evidence="3" type="ORF">NG895_11525</name>
</gene>
<comment type="caution">
    <text evidence="3">The sequence shown here is derived from an EMBL/GenBank/DDBJ whole genome shotgun (WGS) entry which is preliminary data.</text>
</comment>
<feature type="compositionally biased region" description="Acidic residues" evidence="1">
    <location>
        <begin position="547"/>
        <end position="562"/>
    </location>
</feature>
<keyword evidence="2" id="KW-1133">Transmembrane helix</keyword>
<keyword evidence="2" id="KW-0812">Transmembrane</keyword>
<proteinExistence type="predicted"/>
<feature type="transmembrane region" description="Helical" evidence="2">
    <location>
        <begin position="172"/>
        <end position="199"/>
    </location>
</feature>
<evidence type="ECO:0000256" key="2">
    <source>
        <dbReference type="SAM" id="Phobius"/>
    </source>
</evidence>
<sequence length="562" mass="61168">MSDAVAIDNPTVADEGQSSAWRQRLAVLDKWLEAAGDRLNPILVKETRQAIKSKQFAITFVLLLMLCWIVTIGGLTLLGPGVYYSAAGGELLKAYMFLLLFPLAVVVPFSAFRSLSSEREENTYDLLRVSTLSPHQIVRGKLGSAAVQMGVYLSAVAPCIAFTYLLRGVDVVTIAVMLLYATLGSLGLAMTSLFMAALAQGKHGQVLLSVGVVTMLLGSFAGSAGLAIAYLDEGRYEVSREELRIFSAGALTFYLTTFALLYLAAVALISYRSENRSTSLRWAMIVQQAAFIGWMAWAWLRFNYEPEGLIVALIIGAIYWYAMGTMLTSESPELSNRVRRRLPQSSMGRLVRGLLNPGPGTGYLFAVACFTGLCLMACAALVYVQYVPLSQRRNYQYPEIIGGMILLWCYLVTYLGVGKLIIAGINRLVPVNAIAGFLLHVIFLMAGAGIPLVIQLSLRSMRNAGYTALQLSNPFWTLGELLEGGGFSDKEIILQSIVLGAVAVCILMVNMPGTAREFMQGRVALPQRVAQDEAELHPVEIKPQNPWEEEAEAAADPDGTEA</sequence>
<dbReference type="EMBL" id="JAMXLR010000036">
    <property type="protein sequence ID" value="MCO6044536.1"/>
    <property type="molecule type" value="Genomic_DNA"/>
</dbReference>
<feature type="transmembrane region" description="Helical" evidence="2">
    <location>
        <begin position="434"/>
        <end position="454"/>
    </location>
</feature>
<evidence type="ECO:0008006" key="5">
    <source>
        <dbReference type="Google" id="ProtNLM"/>
    </source>
</evidence>
<organism evidence="3 4">
    <name type="scientific">Aeoliella straminimaris</name>
    <dbReference type="NCBI Taxonomy" id="2954799"/>
    <lineage>
        <taxon>Bacteria</taxon>
        <taxon>Pseudomonadati</taxon>
        <taxon>Planctomycetota</taxon>
        <taxon>Planctomycetia</taxon>
        <taxon>Pirellulales</taxon>
        <taxon>Lacipirellulaceae</taxon>
        <taxon>Aeoliella</taxon>
    </lineage>
</organism>
<feature type="transmembrane region" description="Helical" evidence="2">
    <location>
        <begin position="308"/>
        <end position="327"/>
    </location>
</feature>
<dbReference type="Proteomes" id="UP001155241">
    <property type="component" value="Unassembled WGS sequence"/>
</dbReference>
<feature type="transmembrane region" description="Helical" evidence="2">
    <location>
        <begin position="362"/>
        <end position="388"/>
    </location>
</feature>
<feature type="transmembrane region" description="Helical" evidence="2">
    <location>
        <begin position="251"/>
        <end position="270"/>
    </location>
</feature>
<dbReference type="AlphaFoldDB" id="A0A9X2FH67"/>